<dbReference type="PROSITE" id="PS50943">
    <property type="entry name" value="HTH_CROC1"/>
    <property type="match status" value="1"/>
</dbReference>
<protein>
    <submittedName>
        <fullName evidence="2">Helix-turn-helix domain-containing protein</fullName>
    </submittedName>
</protein>
<comment type="caution">
    <text evidence="2">The sequence shown here is derived from an EMBL/GenBank/DDBJ whole genome shotgun (WGS) entry which is preliminary data.</text>
</comment>
<dbReference type="Gene3D" id="1.10.260.40">
    <property type="entry name" value="lambda repressor-like DNA-binding domains"/>
    <property type="match status" value="1"/>
</dbReference>
<organism evidence="2 3">
    <name type="scientific">Nocardia jiangxiensis</name>
    <dbReference type="NCBI Taxonomy" id="282685"/>
    <lineage>
        <taxon>Bacteria</taxon>
        <taxon>Bacillati</taxon>
        <taxon>Actinomycetota</taxon>
        <taxon>Actinomycetes</taxon>
        <taxon>Mycobacteriales</taxon>
        <taxon>Nocardiaceae</taxon>
        <taxon>Nocardia</taxon>
    </lineage>
</organism>
<reference evidence="2 3" key="1">
    <citation type="submission" date="2024-10" db="EMBL/GenBank/DDBJ databases">
        <title>The Natural Products Discovery Center: Release of the First 8490 Sequenced Strains for Exploring Actinobacteria Biosynthetic Diversity.</title>
        <authorList>
            <person name="Kalkreuter E."/>
            <person name="Kautsar S.A."/>
            <person name="Yang D."/>
            <person name="Bader C.D."/>
            <person name="Teijaro C.N."/>
            <person name="Fluegel L."/>
            <person name="Davis C.M."/>
            <person name="Simpson J.R."/>
            <person name="Lauterbach L."/>
            <person name="Steele A.D."/>
            <person name="Gui C."/>
            <person name="Meng S."/>
            <person name="Li G."/>
            <person name="Viehrig K."/>
            <person name="Ye F."/>
            <person name="Su P."/>
            <person name="Kiefer A.F."/>
            <person name="Nichols A."/>
            <person name="Cepeda A.J."/>
            <person name="Yan W."/>
            <person name="Fan B."/>
            <person name="Jiang Y."/>
            <person name="Adhikari A."/>
            <person name="Zheng C.-J."/>
            <person name="Schuster L."/>
            <person name="Cowan T.M."/>
            <person name="Smanski M.J."/>
            <person name="Chevrette M.G."/>
            <person name="De Carvalho L.P.S."/>
            <person name="Shen B."/>
        </authorList>
    </citation>
    <scope>NUCLEOTIDE SEQUENCE [LARGE SCALE GENOMIC DNA]</scope>
    <source>
        <strain evidence="2 3">NPDC002593</strain>
    </source>
</reference>
<name>A0ABW6SIN0_9NOCA</name>
<dbReference type="Proteomes" id="UP001601992">
    <property type="component" value="Unassembled WGS sequence"/>
</dbReference>
<evidence type="ECO:0000313" key="2">
    <source>
        <dbReference type="EMBL" id="MFF3575016.1"/>
    </source>
</evidence>
<dbReference type="SUPFAM" id="SSF47413">
    <property type="entry name" value="lambda repressor-like DNA-binding domains"/>
    <property type="match status" value="1"/>
</dbReference>
<dbReference type="InterPro" id="IPR001387">
    <property type="entry name" value="Cro/C1-type_HTH"/>
</dbReference>
<gene>
    <name evidence="2" type="ORF">ACFYXQ_45495</name>
</gene>
<dbReference type="CDD" id="cd00093">
    <property type="entry name" value="HTH_XRE"/>
    <property type="match status" value="1"/>
</dbReference>
<sequence length="254" mass="28120">MAQQRLETAILRSGLSSAELADKAGVDVKTVNRWLAGRTPHRRTRVRVAELLGETEETLWPAARPDTQAGAPATAEVLGAYAHRSEIPNDLWISLVHKAAHRIDIMGYAYPFVLELLPKASEVIAAKCLAGCDVRLGFADPGCDHVAERDTLEQMNGTLPGRIRNALSMLGPLPDTPGCRVGLHSTHLYNSVFRFDDEMIVTPYLFRARGYQHTALYLRRLSPYGIFESFADQFEQIWQTTVPYTEGGSRGLTA</sequence>
<proteinExistence type="predicted"/>
<accession>A0ABW6SIN0</accession>
<dbReference type="InterPro" id="IPR010982">
    <property type="entry name" value="Lambda_DNA-bd_dom_sf"/>
</dbReference>
<dbReference type="EMBL" id="JBIAQY010000035">
    <property type="protein sequence ID" value="MFF3575016.1"/>
    <property type="molecule type" value="Genomic_DNA"/>
</dbReference>
<feature type="domain" description="HTH cro/C1-type" evidence="1">
    <location>
        <begin position="6"/>
        <end position="59"/>
    </location>
</feature>
<dbReference type="RefSeq" id="WP_387407041.1">
    <property type="nucleotide sequence ID" value="NZ_JBIAQY010000035.1"/>
</dbReference>
<keyword evidence="3" id="KW-1185">Reference proteome</keyword>
<dbReference type="SMART" id="SM00530">
    <property type="entry name" value="HTH_XRE"/>
    <property type="match status" value="1"/>
</dbReference>
<dbReference type="Pfam" id="PF01381">
    <property type="entry name" value="HTH_3"/>
    <property type="match status" value="1"/>
</dbReference>
<evidence type="ECO:0000313" key="3">
    <source>
        <dbReference type="Proteomes" id="UP001601992"/>
    </source>
</evidence>
<evidence type="ECO:0000259" key="1">
    <source>
        <dbReference type="PROSITE" id="PS50943"/>
    </source>
</evidence>